<proteinExistence type="predicted"/>
<dbReference type="Proteomes" id="UP000003042">
    <property type="component" value="Unassembled WGS sequence"/>
</dbReference>
<comment type="caution">
    <text evidence="2">The sequence shown here is derived from an EMBL/GenBank/DDBJ whole genome shotgun (WGS) entry which is preliminary data.</text>
</comment>
<keyword evidence="1" id="KW-0472">Membrane</keyword>
<sequence>MNAKFEMIIDLDYLLFFLTMSQNLMTARIYTTYVRDAMLIM</sequence>
<protein>
    <recommendedName>
        <fullName evidence="4">LysR family transcriptional regulator</fullName>
    </recommendedName>
</protein>
<evidence type="ECO:0000256" key="1">
    <source>
        <dbReference type="SAM" id="Phobius"/>
    </source>
</evidence>
<name>A0ABC9NRU1_ESCAT</name>
<organism evidence="2 3">
    <name type="scientific">Escherichia albertii (strain TW07627)</name>
    <dbReference type="NCBI Taxonomy" id="502347"/>
    <lineage>
        <taxon>Bacteria</taxon>
        <taxon>Pseudomonadati</taxon>
        <taxon>Pseudomonadota</taxon>
        <taxon>Gammaproteobacteria</taxon>
        <taxon>Enterobacterales</taxon>
        <taxon>Enterobacteriaceae</taxon>
        <taxon>Escherichia</taxon>
    </lineage>
</organism>
<reference evidence="2 3" key="1">
    <citation type="submission" date="2008-02" db="EMBL/GenBank/DDBJ databases">
        <title>Annotation of Escherichia albertii TW07627.</title>
        <authorList>
            <person name="Sutton G."/>
            <person name="Whittam T.S."/>
            <person name="Sebastian Y."/>
        </authorList>
    </citation>
    <scope>NUCLEOTIDE SEQUENCE [LARGE SCALE GENOMIC DNA]</scope>
    <source>
        <strain evidence="2 3">TW07627</strain>
    </source>
</reference>
<evidence type="ECO:0000313" key="3">
    <source>
        <dbReference type="Proteomes" id="UP000003042"/>
    </source>
</evidence>
<keyword evidence="1" id="KW-1133">Transmembrane helix</keyword>
<feature type="transmembrane region" description="Helical" evidence="1">
    <location>
        <begin position="13"/>
        <end position="31"/>
    </location>
</feature>
<gene>
    <name evidence="2" type="ORF">ESCAB7627_1643</name>
</gene>
<keyword evidence="1" id="KW-0812">Transmembrane</keyword>
<dbReference type="EMBL" id="ABKX01000003">
    <property type="protein sequence ID" value="EDS92899.1"/>
    <property type="molecule type" value="Genomic_DNA"/>
</dbReference>
<evidence type="ECO:0008006" key="4">
    <source>
        <dbReference type="Google" id="ProtNLM"/>
    </source>
</evidence>
<evidence type="ECO:0000313" key="2">
    <source>
        <dbReference type="EMBL" id="EDS92899.1"/>
    </source>
</evidence>
<dbReference type="AlphaFoldDB" id="A0ABC9NRU1"/>
<accession>A0ABC9NRU1</accession>